<dbReference type="AlphaFoldDB" id="A0AAV1XI86"/>
<evidence type="ECO:0000256" key="7">
    <source>
        <dbReference type="ARBA" id="ARBA00023033"/>
    </source>
</evidence>
<keyword evidence="10" id="KW-0472">Membrane</keyword>
<dbReference type="InterPro" id="IPR017972">
    <property type="entry name" value="Cyt_P450_CS"/>
</dbReference>
<name>A0AAV1XI86_LUPLU</name>
<evidence type="ECO:0000313" key="12">
    <source>
        <dbReference type="Proteomes" id="UP001497480"/>
    </source>
</evidence>
<keyword evidence="6 8" id="KW-0408">Iron</keyword>
<dbReference type="PANTHER" id="PTHR47944:SF19">
    <property type="entry name" value="CYTOCHROME P450 77A4"/>
    <property type="match status" value="1"/>
</dbReference>
<keyword evidence="5 9" id="KW-0560">Oxidoreductase</keyword>
<evidence type="ECO:0000313" key="11">
    <source>
        <dbReference type="EMBL" id="CAL0321251.1"/>
    </source>
</evidence>
<feature type="transmembrane region" description="Helical" evidence="10">
    <location>
        <begin position="85"/>
        <end position="103"/>
    </location>
</feature>
<dbReference type="InterPro" id="IPR001128">
    <property type="entry name" value="Cyt_P450"/>
</dbReference>
<dbReference type="PROSITE" id="PS00086">
    <property type="entry name" value="CYTOCHROME_P450"/>
    <property type="match status" value="1"/>
</dbReference>
<dbReference type="Pfam" id="PF00067">
    <property type="entry name" value="p450"/>
    <property type="match status" value="1"/>
</dbReference>
<dbReference type="FunFam" id="1.10.630.10:FF:000012">
    <property type="entry name" value="Cytochrome P450 family protein"/>
    <property type="match status" value="1"/>
</dbReference>
<dbReference type="CDD" id="cd11075">
    <property type="entry name" value="CYP77_89"/>
    <property type="match status" value="1"/>
</dbReference>
<evidence type="ECO:0000256" key="10">
    <source>
        <dbReference type="SAM" id="Phobius"/>
    </source>
</evidence>
<gene>
    <name evidence="11" type="ORF">LLUT_LOCUS22311</name>
</gene>
<dbReference type="Gene3D" id="1.10.630.10">
    <property type="entry name" value="Cytochrome P450"/>
    <property type="match status" value="1"/>
</dbReference>
<comment type="cofactor">
    <cofactor evidence="1 8">
        <name>heme</name>
        <dbReference type="ChEBI" id="CHEBI:30413"/>
    </cofactor>
</comment>
<organism evidence="11 12">
    <name type="scientific">Lupinus luteus</name>
    <name type="common">European yellow lupine</name>
    <dbReference type="NCBI Taxonomy" id="3873"/>
    <lineage>
        <taxon>Eukaryota</taxon>
        <taxon>Viridiplantae</taxon>
        <taxon>Streptophyta</taxon>
        <taxon>Embryophyta</taxon>
        <taxon>Tracheophyta</taxon>
        <taxon>Spermatophyta</taxon>
        <taxon>Magnoliopsida</taxon>
        <taxon>eudicotyledons</taxon>
        <taxon>Gunneridae</taxon>
        <taxon>Pentapetalae</taxon>
        <taxon>rosids</taxon>
        <taxon>fabids</taxon>
        <taxon>Fabales</taxon>
        <taxon>Fabaceae</taxon>
        <taxon>Papilionoideae</taxon>
        <taxon>50 kb inversion clade</taxon>
        <taxon>genistoids sensu lato</taxon>
        <taxon>core genistoids</taxon>
        <taxon>Genisteae</taxon>
        <taxon>Lupinus</taxon>
    </lineage>
</organism>
<keyword evidence="4 8" id="KW-0479">Metal-binding</keyword>
<keyword evidence="7 9" id="KW-0503">Monooxygenase</keyword>
<accession>A0AAV1XI86</accession>
<dbReference type="InterPro" id="IPR002401">
    <property type="entry name" value="Cyt_P450_E_grp-I"/>
</dbReference>
<keyword evidence="12" id="KW-1185">Reference proteome</keyword>
<keyword evidence="3 8" id="KW-0349">Heme</keyword>
<dbReference type="SUPFAM" id="SSF48264">
    <property type="entry name" value="Cytochrome P450"/>
    <property type="match status" value="1"/>
</dbReference>
<evidence type="ECO:0000256" key="6">
    <source>
        <dbReference type="ARBA" id="ARBA00023004"/>
    </source>
</evidence>
<feature type="binding site" description="axial binding residue" evidence="8">
    <location>
        <position position="528"/>
    </location>
    <ligand>
        <name>heme</name>
        <dbReference type="ChEBI" id="CHEBI:30413"/>
    </ligand>
    <ligandPart>
        <name>Fe</name>
        <dbReference type="ChEBI" id="CHEBI:18248"/>
    </ligandPart>
</feature>
<evidence type="ECO:0000256" key="9">
    <source>
        <dbReference type="RuleBase" id="RU000461"/>
    </source>
</evidence>
<evidence type="ECO:0000256" key="4">
    <source>
        <dbReference type="ARBA" id="ARBA00022723"/>
    </source>
</evidence>
<evidence type="ECO:0000256" key="2">
    <source>
        <dbReference type="ARBA" id="ARBA00010617"/>
    </source>
</evidence>
<comment type="similarity">
    <text evidence="2 9">Belongs to the cytochrome P450 family.</text>
</comment>
<dbReference type="PANTHER" id="PTHR47944">
    <property type="entry name" value="CYTOCHROME P450 98A9"/>
    <property type="match status" value="1"/>
</dbReference>
<evidence type="ECO:0008006" key="13">
    <source>
        <dbReference type="Google" id="ProtNLM"/>
    </source>
</evidence>
<evidence type="ECO:0000256" key="1">
    <source>
        <dbReference type="ARBA" id="ARBA00001971"/>
    </source>
</evidence>
<evidence type="ECO:0000256" key="3">
    <source>
        <dbReference type="ARBA" id="ARBA00022617"/>
    </source>
</evidence>
<dbReference type="InterPro" id="IPR036396">
    <property type="entry name" value="Cyt_P450_sf"/>
</dbReference>
<protein>
    <recommendedName>
        <fullName evidence="13">Cytochrome P450 77A3</fullName>
    </recommendedName>
</protein>
<dbReference type="GO" id="GO:0005506">
    <property type="term" value="F:iron ion binding"/>
    <property type="evidence" value="ECO:0007669"/>
    <property type="project" value="InterPro"/>
</dbReference>
<sequence>MLKKMVAPHNTISSSNQHYLDPTTTISVFDGTLKSALIKLTCNFKHPSILIPSISPHLFLNQLLQPSHIMATLSSLPSSPSLSHYYNLIFTALAFLISALIFLKKAKSKSLNLPPGPPGWPIVGNLFQFACSGKPFFDYVNDLRSKYGSIFTLKMGATTMIIITDPKLVHEAMIQKGVTYATRPSENPTRNIFSANKCTVNASVYGPVWKSLRRNMVQNMLSSSRIKEFRGVRNNAMDKLINRLRSEAEKNSDGVVLVIKEVRFAVFCILVAMCFGLEMDEEAVERMDQVMKNVLITLNPRLDDYLPILSPFFSKQRKRALEVRKEQVEFIVPIMEKRKSAIQNPGSDHTATTFSYLDTLFDLKIDGRKSAPSNPELVSLCSEFLNGGTDTTATALEWGIAQLISNPQVQTKLFQEIKETVGDKKVDEQDVEKMPYLHAVVKELLRKHPPTHFVLTHAVTEATTLAGYDIPTHANVEVYTPAIAEDPRLWTNPEKFDPERFISGGEDADITGVTGVKMMPFGVGRRICPGLAMGTVHIHLMLARMVQEFEWSAYPQGKKLDFTGKLEFTVVMKESLRATIKPRT</sequence>
<keyword evidence="10" id="KW-0812">Transmembrane</keyword>
<comment type="caution">
    <text evidence="11">The sequence shown here is derived from an EMBL/GenBank/DDBJ whole genome shotgun (WGS) entry which is preliminary data.</text>
</comment>
<dbReference type="GO" id="GO:0020037">
    <property type="term" value="F:heme binding"/>
    <property type="evidence" value="ECO:0007669"/>
    <property type="project" value="InterPro"/>
</dbReference>
<proteinExistence type="inferred from homology"/>
<dbReference type="GO" id="GO:0016705">
    <property type="term" value="F:oxidoreductase activity, acting on paired donors, with incorporation or reduction of molecular oxygen"/>
    <property type="evidence" value="ECO:0007669"/>
    <property type="project" value="InterPro"/>
</dbReference>
<keyword evidence="10" id="KW-1133">Transmembrane helix</keyword>
<dbReference type="PRINTS" id="PR00463">
    <property type="entry name" value="EP450I"/>
</dbReference>
<reference evidence="11 12" key="1">
    <citation type="submission" date="2024-03" db="EMBL/GenBank/DDBJ databases">
        <authorList>
            <person name="Martinez-Hernandez J."/>
        </authorList>
    </citation>
    <scope>NUCLEOTIDE SEQUENCE [LARGE SCALE GENOMIC DNA]</scope>
</reference>
<dbReference type="EMBL" id="CAXHTB010000015">
    <property type="protein sequence ID" value="CAL0321251.1"/>
    <property type="molecule type" value="Genomic_DNA"/>
</dbReference>
<evidence type="ECO:0000256" key="8">
    <source>
        <dbReference type="PIRSR" id="PIRSR602401-1"/>
    </source>
</evidence>
<dbReference type="Proteomes" id="UP001497480">
    <property type="component" value="Unassembled WGS sequence"/>
</dbReference>
<dbReference type="GO" id="GO:0004497">
    <property type="term" value="F:monooxygenase activity"/>
    <property type="evidence" value="ECO:0007669"/>
    <property type="project" value="UniProtKB-KW"/>
</dbReference>
<evidence type="ECO:0000256" key="5">
    <source>
        <dbReference type="ARBA" id="ARBA00023002"/>
    </source>
</evidence>
<dbReference type="PRINTS" id="PR00385">
    <property type="entry name" value="P450"/>
</dbReference>